<protein>
    <submittedName>
        <fullName evidence="1">Creatinase</fullName>
    </submittedName>
</protein>
<evidence type="ECO:0000313" key="1">
    <source>
        <dbReference type="EMBL" id="PWA37157.1"/>
    </source>
</evidence>
<keyword evidence="2" id="KW-1185">Reference proteome</keyword>
<organism evidence="1 2">
    <name type="scientific">Artemisia annua</name>
    <name type="common">Sweet wormwood</name>
    <dbReference type="NCBI Taxonomy" id="35608"/>
    <lineage>
        <taxon>Eukaryota</taxon>
        <taxon>Viridiplantae</taxon>
        <taxon>Streptophyta</taxon>
        <taxon>Embryophyta</taxon>
        <taxon>Tracheophyta</taxon>
        <taxon>Spermatophyta</taxon>
        <taxon>Magnoliopsida</taxon>
        <taxon>eudicotyledons</taxon>
        <taxon>Gunneridae</taxon>
        <taxon>Pentapetalae</taxon>
        <taxon>asterids</taxon>
        <taxon>campanulids</taxon>
        <taxon>Asterales</taxon>
        <taxon>Asteraceae</taxon>
        <taxon>Asteroideae</taxon>
        <taxon>Anthemideae</taxon>
        <taxon>Artemisiinae</taxon>
        <taxon>Artemisia</taxon>
    </lineage>
</organism>
<comment type="caution">
    <text evidence="1">The sequence shown here is derived from an EMBL/GenBank/DDBJ whole genome shotgun (WGS) entry which is preliminary data.</text>
</comment>
<dbReference type="STRING" id="35608.A0A2U1KK61"/>
<accession>A0A2U1KK61</accession>
<evidence type="ECO:0000313" key="2">
    <source>
        <dbReference type="Proteomes" id="UP000245207"/>
    </source>
</evidence>
<proteinExistence type="predicted"/>
<gene>
    <name evidence="1" type="ORF">CTI12_AA593150</name>
</gene>
<dbReference type="OrthoDB" id="9995434at2759"/>
<dbReference type="Proteomes" id="UP000245207">
    <property type="component" value="Unassembled WGS sequence"/>
</dbReference>
<reference evidence="1 2" key="1">
    <citation type="journal article" date="2018" name="Mol. Plant">
        <title>The genome of Artemisia annua provides insight into the evolution of Asteraceae family and artemisinin biosynthesis.</title>
        <authorList>
            <person name="Shen Q."/>
            <person name="Zhang L."/>
            <person name="Liao Z."/>
            <person name="Wang S."/>
            <person name="Yan T."/>
            <person name="Shi P."/>
            <person name="Liu M."/>
            <person name="Fu X."/>
            <person name="Pan Q."/>
            <person name="Wang Y."/>
            <person name="Lv Z."/>
            <person name="Lu X."/>
            <person name="Zhang F."/>
            <person name="Jiang W."/>
            <person name="Ma Y."/>
            <person name="Chen M."/>
            <person name="Hao X."/>
            <person name="Li L."/>
            <person name="Tang Y."/>
            <person name="Lv G."/>
            <person name="Zhou Y."/>
            <person name="Sun X."/>
            <person name="Brodelius P.E."/>
            <person name="Rose J.K.C."/>
            <person name="Tang K."/>
        </authorList>
    </citation>
    <scope>NUCLEOTIDE SEQUENCE [LARGE SCALE GENOMIC DNA]</scope>
    <source>
        <strain evidence="2">cv. Huhao1</strain>
        <tissue evidence="1">Leaf</tissue>
    </source>
</reference>
<dbReference type="EMBL" id="PKPP01017164">
    <property type="protein sequence ID" value="PWA37157.1"/>
    <property type="molecule type" value="Genomic_DNA"/>
</dbReference>
<name>A0A2U1KK61_ARTAN</name>
<sequence>MTKMEEQAIKIQFRQIQHLDGTTDITRNVHFRKPNEHERRCYTVRKNALLKDYKGSRKSSVFVDK</sequence>
<dbReference type="AlphaFoldDB" id="A0A2U1KK61"/>